<dbReference type="PANTHER" id="PTHR10030">
    <property type="entry name" value="ALPHA-L-FUCOSIDASE"/>
    <property type="match status" value="1"/>
</dbReference>
<evidence type="ECO:0000256" key="2">
    <source>
        <dbReference type="ARBA" id="ARBA00007951"/>
    </source>
</evidence>
<dbReference type="InterPro" id="IPR017853">
    <property type="entry name" value="GH"/>
</dbReference>
<organism evidence="9 10">
    <name type="scientific">Arachidicoccus ginsenosidivorans</name>
    <dbReference type="NCBI Taxonomy" id="496057"/>
    <lineage>
        <taxon>Bacteria</taxon>
        <taxon>Pseudomonadati</taxon>
        <taxon>Bacteroidota</taxon>
        <taxon>Chitinophagia</taxon>
        <taxon>Chitinophagales</taxon>
        <taxon>Chitinophagaceae</taxon>
        <taxon>Arachidicoccus</taxon>
    </lineage>
</organism>
<evidence type="ECO:0000256" key="7">
    <source>
        <dbReference type="SAM" id="SignalP"/>
    </source>
</evidence>
<protein>
    <recommendedName>
        <fullName evidence="3">alpha-L-fucosidase</fullName>
        <ecNumber evidence="3">3.2.1.51</ecNumber>
    </recommendedName>
</protein>
<comment type="function">
    <text evidence="1">Alpha-L-fucosidase is responsible for hydrolyzing the alpha-1,6-linked fucose joined to the reducing-end N-acetylglucosamine of the carbohydrate moieties of glycoproteins.</text>
</comment>
<dbReference type="GO" id="GO:0006004">
    <property type="term" value="P:fucose metabolic process"/>
    <property type="evidence" value="ECO:0007669"/>
    <property type="project" value="InterPro"/>
</dbReference>
<feature type="signal peptide" evidence="7">
    <location>
        <begin position="1"/>
        <end position="20"/>
    </location>
</feature>
<proteinExistence type="inferred from homology"/>
<dbReference type="GO" id="GO:0004560">
    <property type="term" value="F:alpha-L-fucosidase activity"/>
    <property type="evidence" value="ECO:0007669"/>
    <property type="project" value="InterPro"/>
</dbReference>
<accession>A0A5B8VRJ9</accession>
<dbReference type="Pfam" id="PF01120">
    <property type="entry name" value="Alpha_L_fucos"/>
    <property type="match status" value="1"/>
</dbReference>
<evidence type="ECO:0000313" key="9">
    <source>
        <dbReference type="EMBL" id="QEC74059.1"/>
    </source>
</evidence>
<comment type="similarity">
    <text evidence="2">Belongs to the glycosyl hydrolase 29 family.</text>
</comment>
<dbReference type="EC" id="3.2.1.51" evidence="3"/>
<evidence type="ECO:0000256" key="6">
    <source>
        <dbReference type="ARBA" id="ARBA00023295"/>
    </source>
</evidence>
<dbReference type="PRINTS" id="PR00741">
    <property type="entry name" value="GLHYDRLASE29"/>
</dbReference>
<dbReference type="EMBL" id="CP042434">
    <property type="protein sequence ID" value="QEC74059.1"/>
    <property type="molecule type" value="Genomic_DNA"/>
</dbReference>
<feature type="domain" description="Glycoside hydrolase family 29 N-terminal" evidence="8">
    <location>
        <begin position="26"/>
        <end position="344"/>
    </location>
</feature>
<dbReference type="InterPro" id="IPR016286">
    <property type="entry name" value="FUC_metazoa-typ"/>
</dbReference>
<dbReference type="GO" id="GO:0005764">
    <property type="term" value="C:lysosome"/>
    <property type="evidence" value="ECO:0007669"/>
    <property type="project" value="TreeGrafter"/>
</dbReference>
<evidence type="ECO:0000256" key="4">
    <source>
        <dbReference type="ARBA" id="ARBA00022729"/>
    </source>
</evidence>
<evidence type="ECO:0000256" key="5">
    <source>
        <dbReference type="ARBA" id="ARBA00022801"/>
    </source>
</evidence>
<sequence>MKKYCFLLIFLCLAGYYGQSQDMADMWDSTTTKNPNKHIQWFKDAKFGLFIHWGLYSKLGGTWNGKHYYGSGEWIMNQAKIPVRKYEQVAKTFNPTHFNADQWARLAKEAGVKYMVITAKHHEGFSMFDSKVTDYDIVDATPYKKDPMKSLAAAARKRGIQFGFYYSQFQDWYEPNGGRNTWDYTESKKDYQRYYREKAIPQIKELLSNYGPLGIMWFDTPGGMTKDQTRAFVNGLRKLQPQCLFSSRVGQGMGDYKDFGDSEVPPVPMEGAWESIYTHNDTWGYIERDFNFKSPKEIIQLLATVASRGGNLMLNIGPDGEGNIPYYSAKFLKETGDWLSVNGKSIYGTTAGFIPKQPWGVTTEKPGKLYLQIFTRPNNDLLLVPGCLPQVNKVYALDGGQPLGFTKKGTDLLVDLSKLKRTVSASTVIVVECKGALPAYQSQAPVTVSAAYDQNLIEAAYAKVSANAQIKSLTYSHYYGDWKHTTCVTDLTDTTDQATFTVRFADKGDYRLVLEYSCGALSAGQEGQLLIGGKTFWYRTLKTGEFNRKAPLMFIQHPVAIYTVDKPGVYKITIKPATDGTPSKPSKELFKLKSIIAVPI</sequence>
<keyword evidence="4 7" id="KW-0732">Signal</keyword>
<dbReference type="InterPro" id="IPR000933">
    <property type="entry name" value="Glyco_hydro_29"/>
</dbReference>
<dbReference type="KEGG" id="agi:FSB73_22680"/>
<dbReference type="AlphaFoldDB" id="A0A5B8VRJ9"/>
<dbReference type="InterPro" id="IPR057739">
    <property type="entry name" value="Glyco_hydro_29_N"/>
</dbReference>
<evidence type="ECO:0000259" key="8">
    <source>
        <dbReference type="Pfam" id="PF01120"/>
    </source>
</evidence>
<dbReference type="Gene3D" id="2.60.40.1180">
    <property type="entry name" value="Golgi alpha-mannosidase II"/>
    <property type="match status" value="1"/>
</dbReference>
<name>A0A5B8VRJ9_9BACT</name>
<keyword evidence="10" id="KW-1185">Reference proteome</keyword>
<dbReference type="RefSeq" id="WP_146787676.1">
    <property type="nucleotide sequence ID" value="NZ_CP042434.1"/>
</dbReference>
<dbReference type="InterPro" id="IPR013780">
    <property type="entry name" value="Glyco_hydro_b"/>
</dbReference>
<dbReference type="GO" id="GO:0016139">
    <property type="term" value="P:glycoside catabolic process"/>
    <property type="evidence" value="ECO:0007669"/>
    <property type="project" value="TreeGrafter"/>
</dbReference>
<evidence type="ECO:0000256" key="3">
    <source>
        <dbReference type="ARBA" id="ARBA00012662"/>
    </source>
</evidence>
<reference evidence="9 10" key="1">
    <citation type="journal article" date="2017" name="Int. J. Syst. Evol. Microbiol.">
        <title>Arachidicoccus ginsenosidivorans sp. nov., with ginsenoside-converting activity isolated from ginseng cultivating soil.</title>
        <authorList>
            <person name="Siddiqi M.Z."/>
            <person name="Aslam Z."/>
            <person name="Im W.T."/>
        </authorList>
    </citation>
    <scope>NUCLEOTIDE SEQUENCE [LARGE SCALE GENOMIC DNA]</scope>
    <source>
        <strain evidence="9 10">Gsoil 809</strain>
    </source>
</reference>
<gene>
    <name evidence="9" type="ORF">FSB73_22680</name>
</gene>
<evidence type="ECO:0000313" key="10">
    <source>
        <dbReference type="Proteomes" id="UP000321291"/>
    </source>
</evidence>
<dbReference type="SUPFAM" id="SSF51445">
    <property type="entry name" value="(Trans)glycosidases"/>
    <property type="match status" value="1"/>
</dbReference>
<dbReference type="PANTHER" id="PTHR10030:SF37">
    <property type="entry name" value="ALPHA-L-FUCOSIDASE-RELATED"/>
    <property type="match status" value="1"/>
</dbReference>
<dbReference type="SMART" id="SM00812">
    <property type="entry name" value="Alpha_L_fucos"/>
    <property type="match status" value="1"/>
</dbReference>
<dbReference type="OrthoDB" id="107551at2"/>
<keyword evidence="6" id="KW-0326">Glycosidase</keyword>
<feature type="chain" id="PRO_5022774891" description="alpha-L-fucosidase" evidence="7">
    <location>
        <begin position="21"/>
        <end position="600"/>
    </location>
</feature>
<keyword evidence="5" id="KW-0378">Hydrolase</keyword>
<evidence type="ECO:0000256" key="1">
    <source>
        <dbReference type="ARBA" id="ARBA00004071"/>
    </source>
</evidence>
<dbReference type="Proteomes" id="UP000321291">
    <property type="component" value="Chromosome"/>
</dbReference>
<dbReference type="Gene3D" id="3.20.20.80">
    <property type="entry name" value="Glycosidases"/>
    <property type="match status" value="1"/>
</dbReference>